<feature type="region of interest" description="Disordered" evidence="1">
    <location>
        <begin position="1"/>
        <end position="23"/>
    </location>
</feature>
<gene>
    <name evidence="2" type="ORF">ACFOW7_20255</name>
</gene>
<reference evidence="3" key="1">
    <citation type="journal article" date="2019" name="Int. J. Syst. Evol. Microbiol.">
        <title>The Global Catalogue of Microorganisms (GCM) 10K type strain sequencing project: providing services to taxonomists for standard genome sequencing and annotation.</title>
        <authorList>
            <consortium name="The Broad Institute Genomics Platform"/>
            <consortium name="The Broad Institute Genome Sequencing Center for Infectious Disease"/>
            <person name="Wu L."/>
            <person name="Ma J."/>
        </authorList>
    </citation>
    <scope>NUCLEOTIDE SEQUENCE [LARGE SCALE GENOMIC DNA]</scope>
    <source>
        <strain evidence="3">LMG 29894</strain>
    </source>
</reference>
<evidence type="ECO:0008006" key="4">
    <source>
        <dbReference type="Google" id="ProtNLM"/>
    </source>
</evidence>
<protein>
    <recommendedName>
        <fullName evidence="4">VCBS repeat-containing protein</fullName>
    </recommendedName>
</protein>
<keyword evidence="3" id="KW-1185">Reference proteome</keyword>
<feature type="region of interest" description="Disordered" evidence="1">
    <location>
        <begin position="85"/>
        <end position="104"/>
    </location>
</feature>
<dbReference type="PANTHER" id="PTHR39431:SF1">
    <property type="entry name" value="FRPA_C-RELATED PROTEIN"/>
    <property type="match status" value="1"/>
</dbReference>
<sequence length="328" mass="35961">MKIQESQVHLASHHQASRDVQRRERLQLEAVPRRSERVELSEAGQNASRQLDDIRAMLEKDPLWNMVRAFVKQLTGREIELDDLFPPGLRQGNSPAPTPAPDSGVAWRIDYQQQSMLRETESTRFSASGQIVTADGRSIEFDAALDLYRDYQEYSETRLSAGPARPQKDPLVINFGAASASLSEDKIRFDLDADGQQESISFLLPGSGFVALDRNGDGQVNDGSELFGAQSGDGFGDLATFDDDRNGWIDESDAVWASLKVWTRDEAGGSRLMGVGELGVGALHLGHAATDFALTDSSNNRHGQVRQTGIFLNENGTVGTVQKIDLSV</sequence>
<proteinExistence type="predicted"/>
<evidence type="ECO:0000313" key="3">
    <source>
        <dbReference type="Proteomes" id="UP001595791"/>
    </source>
</evidence>
<dbReference type="RefSeq" id="WP_378167875.1">
    <property type="nucleotide sequence ID" value="NZ_JBHSBU010000001.1"/>
</dbReference>
<evidence type="ECO:0000256" key="1">
    <source>
        <dbReference type="SAM" id="MobiDB-lite"/>
    </source>
</evidence>
<dbReference type="Proteomes" id="UP001595791">
    <property type="component" value="Unassembled WGS sequence"/>
</dbReference>
<dbReference type="PANTHER" id="PTHR39431">
    <property type="entry name" value="FRPA/C-RELATED PROTEIN"/>
    <property type="match status" value="1"/>
</dbReference>
<dbReference type="EMBL" id="JBHSBU010000001">
    <property type="protein sequence ID" value="MFC4161671.1"/>
    <property type="molecule type" value="Genomic_DNA"/>
</dbReference>
<evidence type="ECO:0000313" key="2">
    <source>
        <dbReference type="EMBL" id="MFC4161671.1"/>
    </source>
</evidence>
<name>A0ABV8MXE5_9NEIS</name>
<accession>A0ABV8MXE5</accession>
<organism evidence="2 3">
    <name type="scientific">Chitinimonas lacunae</name>
    <dbReference type="NCBI Taxonomy" id="1963018"/>
    <lineage>
        <taxon>Bacteria</taxon>
        <taxon>Pseudomonadati</taxon>
        <taxon>Pseudomonadota</taxon>
        <taxon>Betaproteobacteria</taxon>
        <taxon>Neisseriales</taxon>
        <taxon>Chitinibacteraceae</taxon>
        <taxon>Chitinimonas</taxon>
    </lineage>
</organism>
<comment type="caution">
    <text evidence="2">The sequence shown here is derived from an EMBL/GenBank/DDBJ whole genome shotgun (WGS) entry which is preliminary data.</text>
</comment>